<name>A0A852TVK5_9ACTN</name>
<gene>
    <name evidence="1" type="ORF">HDA32_002851</name>
</gene>
<dbReference type="EMBL" id="JACCCC010000001">
    <property type="protein sequence ID" value="NYE47731.1"/>
    <property type="molecule type" value="Genomic_DNA"/>
</dbReference>
<dbReference type="Proteomes" id="UP000589036">
    <property type="component" value="Unassembled WGS sequence"/>
</dbReference>
<evidence type="ECO:0000313" key="2">
    <source>
        <dbReference type="Proteomes" id="UP000589036"/>
    </source>
</evidence>
<accession>A0A852TVK5</accession>
<evidence type="ECO:0000313" key="1">
    <source>
        <dbReference type="EMBL" id="NYE47731.1"/>
    </source>
</evidence>
<proteinExistence type="predicted"/>
<reference evidence="1 2" key="1">
    <citation type="submission" date="2020-07" db="EMBL/GenBank/DDBJ databases">
        <title>Sequencing the genomes of 1000 actinobacteria strains.</title>
        <authorList>
            <person name="Klenk H.-P."/>
        </authorList>
    </citation>
    <scope>NUCLEOTIDE SEQUENCE [LARGE SCALE GENOMIC DNA]</scope>
    <source>
        <strain evidence="1 2">CXB654</strain>
    </source>
</reference>
<keyword evidence="2" id="KW-1185">Reference proteome</keyword>
<sequence length="135" mass="15136">MTVRHDSSEVFRIGFTVLDRQIADRDGRLTGKADDIELSWEEGGRPVMSALLTDSAALGPRLSGRLGRAWQTLLRRLRPGEPEPVRIPVADVTEFAPTTRLSTAAPEEVWALEDWLRRRFIGHFPGADDADDTRQ</sequence>
<protein>
    <submittedName>
        <fullName evidence="1">Uncharacterized protein</fullName>
    </submittedName>
</protein>
<dbReference type="RefSeq" id="WP_179643629.1">
    <property type="nucleotide sequence ID" value="NZ_BAAAYY010000018.1"/>
</dbReference>
<organism evidence="1 2">
    <name type="scientific">Spinactinospora alkalitolerans</name>
    <dbReference type="NCBI Taxonomy" id="687207"/>
    <lineage>
        <taxon>Bacteria</taxon>
        <taxon>Bacillati</taxon>
        <taxon>Actinomycetota</taxon>
        <taxon>Actinomycetes</taxon>
        <taxon>Streptosporangiales</taxon>
        <taxon>Nocardiopsidaceae</taxon>
        <taxon>Spinactinospora</taxon>
    </lineage>
</organism>
<dbReference type="AlphaFoldDB" id="A0A852TVK5"/>
<comment type="caution">
    <text evidence="1">The sequence shown here is derived from an EMBL/GenBank/DDBJ whole genome shotgun (WGS) entry which is preliminary data.</text>
</comment>